<organism evidence="3 4">
    <name type="scientific">Chryseobacterium gambrini</name>
    <dbReference type="NCBI Taxonomy" id="373672"/>
    <lineage>
        <taxon>Bacteria</taxon>
        <taxon>Pseudomonadati</taxon>
        <taxon>Bacteroidota</taxon>
        <taxon>Flavobacteriia</taxon>
        <taxon>Flavobacteriales</taxon>
        <taxon>Weeksellaceae</taxon>
        <taxon>Chryseobacterium group</taxon>
        <taxon>Chryseobacterium</taxon>
    </lineage>
</organism>
<feature type="domain" description="HTH cro/C1-type" evidence="2">
    <location>
        <begin position="16"/>
        <end position="71"/>
    </location>
</feature>
<dbReference type="SUPFAM" id="SSF47413">
    <property type="entry name" value="lambda repressor-like DNA-binding domains"/>
    <property type="match status" value="1"/>
</dbReference>
<dbReference type="GO" id="GO:0003700">
    <property type="term" value="F:DNA-binding transcription factor activity"/>
    <property type="evidence" value="ECO:0007669"/>
    <property type="project" value="TreeGrafter"/>
</dbReference>
<dbReference type="PANTHER" id="PTHR46797:SF24">
    <property type="entry name" value="DNA-BINDING PHAGE PROTEIN"/>
    <property type="match status" value="1"/>
</dbReference>
<dbReference type="InterPro" id="IPR010982">
    <property type="entry name" value="Lambda_DNA-bd_dom_sf"/>
</dbReference>
<dbReference type="Proteomes" id="UP000185781">
    <property type="component" value="Unassembled WGS sequence"/>
</dbReference>
<dbReference type="Gene3D" id="1.10.260.40">
    <property type="entry name" value="lambda repressor-like DNA-binding domains"/>
    <property type="match status" value="1"/>
</dbReference>
<dbReference type="InterPro" id="IPR001387">
    <property type="entry name" value="Cro/C1-type_HTH"/>
</dbReference>
<dbReference type="InterPro" id="IPR050807">
    <property type="entry name" value="TransReg_Diox_bact_type"/>
</dbReference>
<dbReference type="STRING" id="373672.SAMN05421785_102299"/>
<dbReference type="SMART" id="SM00530">
    <property type="entry name" value="HTH_XRE"/>
    <property type="match status" value="1"/>
</dbReference>
<evidence type="ECO:0000256" key="1">
    <source>
        <dbReference type="ARBA" id="ARBA00023125"/>
    </source>
</evidence>
<proteinExistence type="predicted"/>
<dbReference type="GO" id="GO:0003677">
    <property type="term" value="F:DNA binding"/>
    <property type="evidence" value="ECO:0007669"/>
    <property type="project" value="UniProtKB-KW"/>
</dbReference>
<dbReference type="Pfam" id="PF01381">
    <property type="entry name" value="HTH_3"/>
    <property type="match status" value="1"/>
</dbReference>
<dbReference type="EMBL" id="FTOV01000002">
    <property type="protein sequence ID" value="SIS74293.1"/>
    <property type="molecule type" value="Genomic_DNA"/>
</dbReference>
<dbReference type="OrthoDB" id="680346at2"/>
<dbReference type="AlphaFoldDB" id="A0A1N7LKE2"/>
<evidence type="ECO:0000259" key="2">
    <source>
        <dbReference type="PROSITE" id="PS50943"/>
    </source>
</evidence>
<dbReference type="PROSITE" id="PS50943">
    <property type="entry name" value="HTH_CROC1"/>
    <property type="match status" value="1"/>
</dbReference>
<keyword evidence="1" id="KW-0238">DNA-binding</keyword>
<dbReference type="GO" id="GO:0005829">
    <property type="term" value="C:cytosol"/>
    <property type="evidence" value="ECO:0007669"/>
    <property type="project" value="TreeGrafter"/>
</dbReference>
<reference evidence="3 4" key="1">
    <citation type="submission" date="2017-01" db="EMBL/GenBank/DDBJ databases">
        <authorList>
            <person name="Mah S.A."/>
            <person name="Swanson W.J."/>
            <person name="Moy G.W."/>
            <person name="Vacquier V.D."/>
        </authorList>
    </citation>
    <scope>NUCLEOTIDE SEQUENCE [LARGE SCALE GENOMIC DNA]</scope>
    <source>
        <strain evidence="3 4">DSM 18014</strain>
    </source>
</reference>
<evidence type="ECO:0000313" key="3">
    <source>
        <dbReference type="EMBL" id="SIS74293.1"/>
    </source>
</evidence>
<dbReference type="CDD" id="cd00093">
    <property type="entry name" value="HTH_XRE"/>
    <property type="match status" value="1"/>
</dbReference>
<name>A0A1N7LKE2_9FLAO</name>
<sequence length="77" mass="8604">MDVLQDEILKKFGEHVKDLRLKSGLTQDDVVLNSSKITKATISDIENGKRNFAFTTLIDLAKGLNVSPKDLLNINFD</sequence>
<accession>A0A1N7LKE2</accession>
<dbReference type="PANTHER" id="PTHR46797">
    <property type="entry name" value="HTH-TYPE TRANSCRIPTIONAL REGULATOR"/>
    <property type="match status" value="1"/>
</dbReference>
<evidence type="ECO:0000313" key="4">
    <source>
        <dbReference type="Proteomes" id="UP000185781"/>
    </source>
</evidence>
<gene>
    <name evidence="3" type="ORF">SAMN05421785_102299</name>
</gene>
<protein>
    <submittedName>
        <fullName evidence="3">Transcriptional regulator, XRE family</fullName>
    </submittedName>
</protein>
<dbReference type="RefSeq" id="WP_076390765.1">
    <property type="nucleotide sequence ID" value="NZ_CP116008.1"/>
</dbReference>